<evidence type="ECO:0000313" key="1">
    <source>
        <dbReference type="EMBL" id="KAK6741052.1"/>
    </source>
</evidence>
<keyword evidence="2" id="KW-1185">Reference proteome</keyword>
<gene>
    <name evidence="1" type="primary">Necator_chrIII.g9873</name>
    <name evidence="1" type="ORF">RB195_009108</name>
</gene>
<accession>A0ABR1CRS9</accession>
<sequence>MLKLELGPSLAAIIYAVRVEASDGPITTVAGFFVSLQACLPTERHQTSIFNSSTFDSRPFIPWSPLVQLKPTIIVEKQCQLIARLMAKISQCFLYIDRLRKLQRTKNISVLSE</sequence>
<evidence type="ECO:0000313" key="2">
    <source>
        <dbReference type="Proteomes" id="UP001303046"/>
    </source>
</evidence>
<dbReference type="Proteomes" id="UP001303046">
    <property type="component" value="Unassembled WGS sequence"/>
</dbReference>
<proteinExistence type="predicted"/>
<dbReference type="EMBL" id="JAVFWL010000003">
    <property type="protein sequence ID" value="KAK6741052.1"/>
    <property type="molecule type" value="Genomic_DNA"/>
</dbReference>
<comment type="caution">
    <text evidence="1">The sequence shown here is derived from an EMBL/GenBank/DDBJ whole genome shotgun (WGS) entry which is preliminary data.</text>
</comment>
<name>A0ABR1CRS9_NECAM</name>
<protein>
    <submittedName>
        <fullName evidence="1">Uncharacterized protein</fullName>
    </submittedName>
</protein>
<reference evidence="1 2" key="1">
    <citation type="submission" date="2023-08" db="EMBL/GenBank/DDBJ databases">
        <title>A Necator americanus chromosomal reference genome.</title>
        <authorList>
            <person name="Ilik V."/>
            <person name="Petrzelkova K.J."/>
            <person name="Pardy F."/>
            <person name="Fuh T."/>
            <person name="Niatou-Singa F.S."/>
            <person name="Gouil Q."/>
            <person name="Baker L."/>
            <person name="Ritchie M.E."/>
            <person name="Jex A.R."/>
            <person name="Gazzola D."/>
            <person name="Li H."/>
            <person name="Toshio Fujiwara R."/>
            <person name="Zhan B."/>
            <person name="Aroian R.V."/>
            <person name="Pafco B."/>
            <person name="Schwarz E.M."/>
        </authorList>
    </citation>
    <scope>NUCLEOTIDE SEQUENCE [LARGE SCALE GENOMIC DNA]</scope>
    <source>
        <strain evidence="1 2">Aroian</strain>
        <tissue evidence="1">Whole animal</tissue>
    </source>
</reference>
<organism evidence="1 2">
    <name type="scientific">Necator americanus</name>
    <name type="common">Human hookworm</name>
    <dbReference type="NCBI Taxonomy" id="51031"/>
    <lineage>
        <taxon>Eukaryota</taxon>
        <taxon>Metazoa</taxon>
        <taxon>Ecdysozoa</taxon>
        <taxon>Nematoda</taxon>
        <taxon>Chromadorea</taxon>
        <taxon>Rhabditida</taxon>
        <taxon>Rhabditina</taxon>
        <taxon>Rhabditomorpha</taxon>
        <taxon>Strongyloidea</taxon>
        <taxon>Ancylostomatidae</taxon>
        <taxon>Bunostominae</taxon>
        <taxon>Necator</taxon>
    </lineage>
</organism>